<accession>A0A564U3D2</accession>
<keyword evidence="7 18" id="KW-1133">Transmembrane helix</keyword>
<dbReference type="GO" id="GO:0005886">
    <property type="term" value="C:plasma membrane"/>
    <property type="evidence" value="ECO:0007669"/>
    <property type="project" value="TreeGrafter"/>
</dbReference>
<evidence type="ECO:0000256" key="1">
    <source>
        <dbReference type="ARBA" id="ARBA00004141"/>
    </source>
</evidence>
<dbReference type="RefSeq" id="WP_243131492.1">
    <property type="nucleotide sequence ID" value="NZ_CABHNA010000065.1"/>
</dbReference>
<evidence type="ECO:0000256" key="9">
    <source>
        <dbReference type="ARBA" id="ARBA00032370"/>
    </source>
</evidence>
<feature type="transmembrane region" description="Helical" evidence="18">
    <location>
        <begin position="242"/>
        <end position="264"/>
    </location>
</feature>
<dbReference type="GO" id="GO:0008955">
    <property type="term" value="F:peptidoglycan glycosyltransferase activity"/>
    <property type="evidence" value="ECO:0007669"/>
    <property type="project" value="UniProtKB-EC"/>
</dbReference>
<feature type="compositionally biased region" description="Basic and acidic residues" evidence="17">
    <location>
        <begin position="1"/>
        <end position="20"/>
    </location>
</feature>
<evidence type="ECO:0000256" key="18">
    <source>
        <dbReference type="SAM" id="Phobius"/>
    </source>
</evidence>
<dbReference type="PANTHER" id="PTHR30474:SF2">
    <property type="entry name" value="PEPTIDOGLYCAN GLYCOSYLTRANSFERASE FTSW-RELATED"/>
    <property type="match status" value="1"/>
</dbReference>
<evidence type="ECO:0000256" key="2">
    <source>
        <dbReference type="ARBA" id="ARBA00022676"/>
    </source>
</evidence>
<reference evidence="19 20" key="1">
    <citation type="submission" date="2019-07" db="EMBL/GenBank/DDBJ databases">
        <authorList>
            <person name="Hibberd C M."/>
            <person name="Gehrig L. J."/>
            <person name="Chang H.-W."/>
            <person name="Venkatesh S."/>
        </authorList>
    </citation>
    <scope>NUCLEOTIDE SEQUENCE [LARGE SCALE GENOMIC DNA]</scope>
    <source>
        <strain evidence="19">Ruminococcus_torques_SSTS_Bg7063</strain>
    </source>
</reference>
<evidence type="ECO:0000256" key="7">
    <source>
        <dbReference type="ARBA" id="ARBA00022989"/>
    </source>
</evidence>
<evidence type="ECO:0000256" key="6">
    <source>
        <dbReference type="ARBA" id="ARBA00022984"/>
    </source>
</evidence>
<evidence type="ECO:0000256" key="13">
    <source>
        <dbReference type="ARBA" id="ARBA00041418"/>
    </source>
</evidence>
<comment type="subcellular location">
    <subcellularLocation>
        <location evidence="1">Membrane</location>
        <topology evidence="1">Multi-pass membrane protein</topology>
    </subcellularLocation>
</comment>
<feature type="transmembrane region" description="Helical" evidence="18">
    <location>
        <begin position="401"/>
        <end position="422"/>
    </location>
</feature>
<evidence type="ECO:0000256" key="10">
    <source>
        <dbReference type="ARBA" id="ARBA00033270"/>
    </source>
</evidence>
<gene>
    <name evidence="19" type="primary">ftsW_2</name>
    <name evidence="19" type="ORF">RTSSTS7063_01947</name>
</gene>
<proteinExistence type="inferred from homology"/>
<dbReference type="PANTHER" id="PTHR30474">
    <property type="entry name" value="CELL CYCLE PROTEIN"/>
    <property type="match status" value="1"/>
</dbReference>
<evidence type="ECO:0000256" key="3">
    <source>
        <dbReference type="ARBA" id="ARBA00022679"/>
    </source>
</evidence>
<evidence type="ECO:0000256" key="15">
    <source>
        <dbReference type="ARBA" id="ARBA00049902"/>
    </source>
</evidence>
<feature type="transmembrane region" description="Helical" evidence="18">
    <location>
        <begin position="132"/>
        <end position="151"/>
    </location>
</feature>
<organism evidence="19 20">
    <name type="scientific">[Ruminococcus] torques</name>
    <dbReference type="NCBI Taxonomy" id="33039"/>
    <lineage>
        <taxon>Bacteria</taxon>
        <taxon>Bacillati</taxon>
        <taxon>Bacillota</taxon>
        <taxon>Clostridia</taxon>
        <taxon>Lachnospirales</taxon>
        <taxon>Lachnospiraceae</taxon>
        <taxon>Mediterraneibacter</taxon>
    </lineage>
</organism>
<keyword evidence="5" id="KW-0133">Cell shape</keyword>
<dbReference type="Proteomes" id="UP000363661">
    <property type="component" value="Unassembled WGS sequence"/>
</dbReference>
<dbReference type="EC" id="2.4.99.28" evidence="14"/>
<dbReference type="Pfam" id="PF01098">
    <property type="entry name" value="FTSW_RODA_SPOVE"/>
    <property type="match status" value="1"/>
</dbReference>
<keyword evidence="4 18" id="KW-0812">Transmembrane</keyword>
<evidence type="ECO:0000256" key="17">
    <source>
        <dbReference type="SAM" id="MobiDB-lite"/>
    </source>
</evidence>
<feature type="compositionally biased region" description="Polar residues" evidence="17">
    <location>
        <begin position="23"/>
        <end position="36"/>
    </location>
</feature>
<evidence type="ECO:0000256" key="11">
    <source>
        <dbReference type="ARBA" id="ARBA00038053"/>
    </source>
</evidence>
<feature type="transmembrane region" description="Helical" evidence="18">
    <location>
        <begin position="103"/>
        <end position="120"/>
    </location>
</feature>
<name>A0A564U3D2_9FIRM</name>
<dbReference type="GO" id="GO:0008360">
    <property type="term" value="P:regulation of cell shape"/>
    <property type="evidence" value="ECO:0007669"/>
    <property type="project" value="UniProtKB-KW"/>
</dbReference>
<feature type="transmembrane region" description="Helical" evidence="18">
    <location>
        <begin position="61"/>
        <end position="83"/>
    </location>
</feature>
<comment type="function">
    <text evidence="16">Peptidoglycan polymerase that is essential for cell division.</text>
</comment>
<evidence type="ECO:0000256" key="12">
    <source>
        <dbReference type="ARBA" id="ARBA00041185"/>
    </source>
</evidence>
<feature type="transmembrane region" description="Helical" evidence="18">
    <location>
        <begin position="364"/>
        <end position="389"/>
    </location>
</feature>
<evidence type="ECO:0000256" key="5">
    <source>
        <dbReference type="ARBA" id="ARBA00022960"/>
    </source>
</evidence>
<evidence type="ECO:0000256" key="8">
    <source>
        <dbReference type="ARBA" id="ARBA00023136"/>
    </source>
</evidence>
<feature type="transmembrane region" description="Helical" evidence="18">
    <location>
        <begin position="218"/>
        <end position="235"/>
    </location>
</feature>
<comment type="similarity">
    <text evidence="11">Belongs to the SEDS family. FtsW subfamily.</text>
</comment>
<feature type="transmembrane region" description="Helical" evidence="18">
    <location>
        <begin position="171"/>
        <end position="188"/>
    </location>
</feature>
<evidence type="ECO:0000256" key="4">
    <source>
        <dbReference type="ARBA" id="ARBA00022692"/>
    </source>
</evidence>
<keyword evidence="6" id="KW-0573">Peptidoglycan synthesis</keyword>
<protein>
    <recommendedName>
        <fullName evidence="12">Probable peptidoglycan glycosyltransferase FtsW</fullName>
        <ecNumber evidence="14">2.4.99.28</ecNumber>
    </recommendedName>
    <alternativeName>
        <fullName evidence="13">Cell division protein FtsW</fullName>
    </alternativeName>
    <alternativeName>
        <fullName evidence="10">Cell wall polymerase</fullName>
    </alternativeName>
    <alternativeName>
        <fullName evidence="9">Peptidoglycan polymerase</fullName>
    </alternativeName>
</protein>
<dbReference type="GO" id="GO:0032153">
    <property type="term" value="C:cell division site"/>
    <property type="evidence" value="ECO:0007669"/>
    <property type="project" value="TreeGrafter"/>
</dbReference>
<evidence type="ECO:0000256" key="14">
    <source>
        <dbReference type="ARBA" id="ARBA00044770"/>
    </source>
</evidence>
<feature type="region of interest" description="Disordered" evidence="17">
    <location>
        <begin position="1"/>
        <end position="54"/>
    </location>
</feature>
<dbReference type="EMBL" id="CABHNA010000065">
    <property type="protein sequence ID" value="VUX14013.1"/>
    <property type="molecule type" value="Genomic_DNA"/>
</dbReference>
<dbReference type="PROSITE" id="PS00428">
    <property type="entry name" value="FTSW_RODA_SPOVE"/>
    <property type="match status" value="1"/>
</dbReference>
<feature type="transmembrane region" description="Helical" evidence="18">
    <location>
        <begin position="195"/>
        <end position="212"/>
    </location>
</feature>
<evidence type="ECO:0000256" key="16">
    <source>
        <dbReference type="ARBA" id="ARBA00049966"/>
    </source>
</evidence>
<keyword evidence="3" id="KW-0808">Transferase</keyword>
<keyword evidence="2" id="KW-0328">Glycosyltransferase</keyword>
<dbReference type="InterPro" id="IPR018365">
    <property type="entry name" value="Cell_cycle_FtsW-rel_CS"/>
</dbReference>
<dbReference type="GO" id="GO:0015648">
    <property type="term" value="F:lipid-linked peptidoglycan transporter activity"/>
    <property type="evidence" value="ECO:0007669"/>
    <property type="project" value="TreeGrafter"/>
</dbReference>
<evidence type="ECO:0000313" key="19">
    <source>
        <dbReference type="EMBL" id="VUX14013.1"/>
    </source>
</evidence>
<comment type="catalytic activity">
    <reaction evidence="15">
        <text>[GlcNAc-(1-&gt;4)-Mur2Ac(oyl-L-Ala-gamma-D-Glu-L-Lys-D-Ala-D-Ala)](n)-di-trans,octa-cis-undecaprenyl diphosphate + beta-D-GlcNAc-(1-&gt;4)-Mur2Ac(oyl-L-Ala-gamma-D-Glu-L-Lys-D-Ala-D-Ala)-di-trans,octa-cis-undecaprenyl diphosphate = [GlcNAc-(1-&gt;4)-Mur2Ac(oyl-L-Ala-gamma-D-Glu-L-Lys-D-Ala-D-Ala)](n+1)-di-trans,octa-cis-undecaprenyl diphosphate + di-trans,octa-cis-undecaprenyl diphosphate + H(+)</text>
        <dbReference type="Rhea" id="RHEA:23708"/>
        <dbReference type="Rhea" id="RHEA-COMP:9602"/>
        <dbReference type="Rhea" id="RHEA-COMP:9603"/>
        <dbReference type="ChEBI" id="CHEBI:15378"/>
        <dbReference type="ChEBI" id="CHEBI:58405"/>
        <dbReference type="ChEBI" id="CHEBI:60033"/>
        <dbReference type="ChEBI" id="CHEBI:78435"/>
        <dbReference type="EC" id="2.4.99.28"/>
    </reaction>
</comment>
<keyword evidence="20" id="KW-1185">Reference proteome</keyword>
<feature type="transmembrane region" description="Helical" evidence="18">
    <location>
        <begin position="326"/>
        <end position="352"/>
    </location>
</feature>
<keyword evidence="8 18" id="KW-0472">Membrane</keyword>
<dbReference type="InterPro" id="IPR001182">
    <property type="entry name" value="FtsW/RodA"/>
</dbReference>
<evidence type="ECO:0000313" key="20">
    <source>
        <dbReference type="Proteomes" id="UP000363661"/>
    </source>
</evidence>
<dbReference type="GO" id="GO:0009252">
    <property type="term" value="P:peptidoglycan biosynthetic process"/>
    <property type="evidence" value="ECO:0007669"/>
    <property type="project" value="UniProtKB-KW"/>
</dbReference>
<sequence>MRNYESDAYRKYRSSMEQRQKVVRTSGSPYSQQTAVQGERQIAERSASTKRKRTREKGKPYYDYDLLLVIIFLMCFGLVMLYSSSAYSAQNDYNNDMLFFTRQAIIGIIGFLAMFIVSKIDYHLYGAYAKEFFWFSMFLMALVQTPLGKTVNGARRWIRLPGRLSLQPAEFTKIAVILFIAYEICLLGQKAKKWDGIKILLGYGIVATLGVFLLTDNLSTAIIVFAITCILIFVVHPKTKPFVAGVIAVGIVGIIGIICLKYTLAESDNFRMRRIIAWLNPEANADTDSYQFLQGLYAIGSGGFFGKGLGNSTQKLHAIPEAQNDMILAVICEELGVFGAILVLCLFAFMLYRLLFIARNAPDLYGSLIATGIFAHIALQVILNIAVVTGLMPTTGVTLPFISYGGTAIVILLAEMGIALGISSKIRLK</sequence>
<dbReference type="GO" id="GO:0051301">
    <property type="term" value="P:cell division"/>
    <property type="evidence" value="ECO:0007669"/>
    <property type="project" value="InterPro"/>
</dbReference>
<dbReference type="AlphaFoldDB" id="A0A564U3D2"/>